<feature type="region of interest" description="Disordered" evidence="1">
    <location>
        <begin position="193"/>
        <end position="233"/>
    </location>
</feature>
<dbReference type="STRING" id="1192868.GCA_000304395_01012"/>
<feature type="compositionally biased region" description="Basic and acidic residues" evidence="1">
    <location>
        <begin position="295"/>
        <end position="312"/>
    </location>
</feature>
<dbReference type="Gene3D" id="3.90.1530.10">
    <property type="entry name" value="Conserved hypothetical protein from pyrococcus furiosus pfu- 392566-001, ParB domain"/>
    <property type="match status" value="1"/>
</dbReference>
<dbReference type="SUPFAM" id="SSF110849">
    <property type="entry name" value="ParB/Sulfiredoxin"/>
    <property type="match status" value="1"/>
</dbReference>
<comment type="caution">
    <text evidence="3">The sequence shown here is derived from an EMBL/GenBank/DDBJ whole genome shotgun (WGS) entry which is preliminary data.</text>
</comment>
<dbReference type="InterPro" id="IPR003115">
    <property type="entry name" value="ParB_N"/>
</dbReference>
<feature type="region of interest" description="Disordered" evidence="1">
    <location>
        <begin position="295"/>
        <end position="328"/>
    </location>
</feature>
<evidence type="ECO:0000256" key="1">
    <source>
        <dbReference type="SAM" id="MobiDB-lite"/>
    </source>
</evidence>
<reference evidence="3 4" key="1">
    <citation type="submission" date="2018-05" db="EMBL/GenBank/DDBJ databases">
        <title>Genomic Encyclopedia of Type Strains, Phase IV (KMG-IV): sequencing the most valuable type-strain genomes for metagenomic binning, comparative biology and taxonomic classification.</title>
        <authorList>
            <person name="Goeker M."/>
        </authorList>
    </citation>
    <scope>NUCLEOTIDE SEQUENCE [LARGE SCALE GENOMIC DNA]</scope>
    <source>
        <strain evidence="3 4">DSM 6986</strain>
    </source>
</reference>
<accession>A0A316C000</accession>
<evidence type="ECO:0000313" key="3">
    <source>
        <dbReference type="EMBL" id="PWJ80603.1"/>
    </source>
</evidence>
<feature type="domain" description="ParB-like N-terminal" evidence="2">
    <location>
        <begin position="20"/>
        <end position="108"/>
    </location>
</feature>
<proteinExistence type="predicted"/>
<dbReference type="CDD" id="cd16387">
    <property type="entry name" value="ParB_N_Srx"/>
    <property type="match status" value="1"/>
</dbReference>
<gene>
    <name evidence="3" type="ORF">C7441_112145</name>
</gene>
<dbReference type="RefSeq" id="WP_210205672.1">
    <property type="nucleotide sequence ID" value="NZ_QGGG01000012.1"/>
</dbReference>
<keyword evidence="4" id="KW-1185">Reference proteome</keyword>
<evidence type="ECO:0000313" key="4">
    <source>
        <dbReference type="Proteomes" id="UP000245396"/>
    </source>
</evidence>
<dbReference type="Proteomes" id="UP000245396">
    <property type="component" value="Unassembled WGS sequence"/>
</dbReference>
<dbReference type="SMART" id="SM00470">
    <property type="entry name" value="ParB"/>
    <property type="match status" value="1"/>
</dbReference>
<protein>
    <submittedName>
        <fullName evidence="3">ParB-like nuclease family protein</fullName>
    </submittedName>
</protein>
<evidence type="ECO:0000259" key="2">
    <source>
        <dbReference type="SMART" id="SM00470"/>
    </source>
</evidence>
<dbReference type="AlphaFoldDB" id="A0A316C000"/>
<dbReference type="InterPro" id="IPR036086">
    <property type="entry name" value="ParB/Sulfiredoxin_sf"/>
</dbReference>
<sequence length="468" mass="48968">MTSYGEIKSGEVTAAEDHGVALDVIQIDGGTQSRAALNDQVVNDYADAIKAGATFPPIVVFYDGKAHWLADGFHRFHACQRAGRTSIAADIRQGTRRDAILHSVGANETHGLRRTNDDKRRAVLTLLNDAEWGKWTDREIARRCAVSPQTVANVRADTVQNGQSDERTYVHPKTGKPTTMKTAGINASRKNAREALVNDEPSPEAGPQAEASLAGTGAGTLADREGRPEGEAASVDLPAISKAERDADAIQGEYDRACDDGQALFLARNNLTNSPETADEMVGGFPVAAAPYHAEETGGLPEHDNKDGHRTSDAGVTGGESAADDGRDVEATGGAASVITYSHSAAPAVEAVADPQAPQVATAENSPDPHNSGGATAVPATQALQIPAQNDDAPRVVGQGGPEPVNIIGHAVQEDVSAAQAGNEVGRASEATVTNSKPDCLNPDSCSLHFTSALCWKCNDARTRRKLA</sequence>
<organism evidence="3 4">
    <name type="scientific">Pseudaminobacter salicylatoxidans</name>
    <dbReference type="NCBI Taxonomy" id="93369"/>
    <lineage>
        <taxon>Bacteria</taxon>
        <taxon>Pseudomonadati</taxon>
        <taxon>Pseudomonadota</taxon>
        <taxon>Alphaproteobacteria</taxon>
        <taxon>Hyphomicrobiales</taxon>
        <taxon>Phyllobacteriaceae</taxon>
        <taxon>Pseudaminobacter</taxon>
    </lineage>
</organism>
<dbReference type="Pfam" id="PF02195">
    <property type="entry name" value="ParB_N"/>
    <property type="match status" value="1"/>
</dbReference>
<name>A0A316C000_PSESE</name>
<dbReference type="EMBL" id="QGGG01000012">
    <property type="protein sequence ID" value="PWJ80603.1"/>
    <property type="molecule type" value="Genomic_DNA"/>
</dbReference>
<feature type="region of interest" description="Disordered" evidence="1">
    <location>
        <begin position="355"/>
        <end position="376"/>
    </location>
</feature>